<reference evidence="2 3" key="1">
    <citation type="submission" date="2020-05" db="EMBL/GenBank/DDBJ databases">
        <title>Identification and distribution of gene clusters putatively required for synthesis of sphingolipid metabolism inhibitors in phylogenetically diverse species of the filamentous fungus Fusarium.</title>
        <authorList>
            <person name="Kim H.-S."/>
            <person name="Busman M."/>
            <person name="Brown D.W."/>
            <person name="Divon H."/>
            <person name="Uhlig S."/>
            <person name="Proctor R.H."/>
        </authorList>
    </citation>
    <scope>NUCLEOTIDE SEQUENCE [LARGE SCALE GENOMIC DNA]</scope>
    <source>
        <strain evidence="2 3">NRRL 36939</strain>
    </source>
</reference>
<dbReference type="Proteomes" id="UP000546213">
    <property type="component" value="Unassembled WGS sequence"/>
</dbReference>
<accession>A0A8H5PMT0</accession>
<dbReference type="GO" id="GO:0016301">
    <property type="term" value="F:kinase activity"/>
    <property type="evidence" value="ECO:0007669"/>
    <property type="project" value="UniProtKB-KW"/>
</dbReference>
<feature type="domain" description="Aminoglycoside phosphotransferase" evidence="1">
    <location>
        <begin position="330"/>
        <end position="516"/>
    </location>
</feature>
<proteinExistence type="predicted"/>
<keyword evidence="2" id="KW-0418">Kinase</keyword>
<dbReference type="PANTHER" id="PTHR21310">
    <property type="entry name" value="AMINOGLYCOSIDE PHOSPHOTRANSFERASE-RELATED-RELATED"/>
    <property type="match status" value="1"/>
</dbReference>
<dbReference type="InterPro" id="IPR011009">
    <property type="entry name" value="Kinase-like_dom_sf"/>
</dbReference>
<sequence length="554" mass="63064">MNPPSPDVHKALDLVDRVSLEHPASALLRAYILEAVQPQAAANYVQHRLSTDGHASSLVADWTYVIDSVISGKQPRAPSANEINEITERDGGICCVTGKKGSLWDPVIVAPILPVPSAWLKGETRVTELLEVFFGPQYFDWWRFLIDRADIYSPYQTHWLVRRSVHQAFQRGVVKLIRLPSSMIEFRVEHVVIDDEQPVDVNGAIALLGDHSRQGVEKADARLIGSHARFSRSIQLVNLARTIAPGLFSEPKATTYIPQQQFAVRMRSSNLGLGHTFVRPIMLLWRLFPFKVRIAAYDLLRRLGRCFYRKDGDAQVQRLPFGLYLKYNSNPDTLRNEYNALKVLEEKTSIPAPRVFDIVSQDNDEDDLSYLLMSRVPGTSLAICRDALSDQDYANLSVQLKDCVSQIRNIPKPNGTAICNTLGEACRDPRIRDWTPIGPFSDEASFSQNLRFSDEPSRRGHKIVFTHGDLNPRNIMMERVSNSSGVRGWRLSGIIDWETAGYYPEYWDYTKSMFESFRWPRRHNDMMQDVFSEFGNYSEELAVERRAWESGDGI</sequence>
<dbReference type="SUPFAM" id="SSF56112">
    <property type="entry name" value="Protein kinase-like (PK-like)"/>
    <property type="match status" value="1"/>
</dbReference>
<comment type="caution">
    <text evidence="2">The sequence shown here is derived from an EMBL/GenBank/DDBJ whole genome shotgun (WGS) entry which is preliminary data.</text>
</comment>
<dbReference type="OrthoDB" id="3250044at2759"/>
<evidence type="ECO:0000259" key="1">
    <source>
        <dbReference type="Pfam" id="PF01636"/>
    </source>
</evidence>
<gene>
    <name evidence="2" type="ORF">FPCIR_2504</name>
</gene>
<dbReference type="Pfam" id="PF01636">
    <property type="entry name" value="APH"/>
    <property type="match status" value="1"/>
</dbReference>
<dbReference type="PANTHER" id="PTHR21310:SF58">
    <property type="entry name" value="AMINOGLYCOSIDE PHOSPHOTRANSFERASE DOMAIN-CONTAINING PROTEIN"/>
    <property type="match status" value="1"/>
</dbReference>
<dbReference type="AlphaFoldDB" id="A0A8H5PMT0"/>
<dbReference type="EMBL" id="JAAOAS010000054">
    <property type="protein sequence ID" value="KAF5599108.1"/>
    <property type="molecule type" value="Genomic_DNA"/>
</dbReference>
<evidence type="ECO:0000313" key="2">
    <source>
        <dbReference type="EMBL" id="KAF5599108.1"/>
    </source>
</evidence>
<keyword evidence="2" id="KW-0808">Transferase</keyword>
<dbReference type="CDD" id="cd05120">
    <property type="entry name" value="APH_ChoK_like"/>
    <property type="match status" value="1"/>
</dbReference>
<protein>
    <submittedName>
        <fullName evidence="2">Kinase-like domain-containing protein</fullName>
    </submittedName>
</protein>
<dbReference type="InterPro" id="IPR051678">
    <property type="entry name" value="AGP_Transferase"/>
</dbReference>
<dbReference type="InterPro" id="IPR002575">
    <property type="entry name" value="Aminoglycoside_PTrfase"/>
</dbReference>
<evidence type="ECO:0000313" key="3">
    <source>
        <dbReference type="Proteomes" id="UP000546213"/>
    </source>
</evidence>
<organism evidence="2 3">
    <name type="scientific">Fusarium pseudocircinatum</name>
    <dbReference type="NCBI Taxonomy" id="56676"/>
    <lineage>
        <taxon>Eukaryota</taxon>
        <taxon>Fungi</taxon>
        <taxon>Dikarya</taxon>
        <taxon>Ascomycota</taxon>
        <taxon>Pezizomycotina</taxon>
        <taxon>Sordariomycetes</taxon>
        <taxon>Hypocreomycetidae</taxon>
        <taxon>Hypocreales</taxon>
        <taxon>Nectriaceae</taxon>
        <taxon>Fusarium</taxon>
        <taxon>Fusarium fujikuroi species complex</taxon>
    </lineage>
</organism>
<dbReference type="Gene3D" id="3.90.1200.10">
    <property type="match status" value="1"/>
</dbReference>
<keyword evidence="3" id="KW-1185">Reference proteome</keyword>
<name>A0A8H5PMT0_9HYPO</name>